<organism evidence="1 2">
    <name type="scientific">Xanthocytophaga agilis</name>
    <dbReference type="NCBI Taxonomy" id="3048010"/>
    <lineage>
        <taxon>Bacteria</taxon>
        <taxon>Pseudomonadati</taxon>
        <taxon>Bacteroidota</taxon>
        <taxon>Cytophagia</taxon>
        <taxon>Cytophagales</taxon>
        <taxon>Rhodocytophagaceae</taxon>
        <taxon>Xanthocytophaga</taxon>
    </lineage>
</organism>
<proteinExistence type="predicted"/>
<gene>
    <name evidence="1" type="ORF">QNI22_22525</name>
</gene>
<reference evidence="1" key="1">
    <citation type="submission" date="2023-05" db="EMBL/GenBank/DDBJ databases">
        <authorList>
            <person name="Zhang X."/>
        </authorList>
    </citation>
    <scope>NUCLEOTIDE SEQUENCE</scope>
    <source>
        <strain evidence="1">BD1B2-1</strain>
    </source>
</reference>
<comment type="caution">
    <text evidence="1">The sequence shown here is derived from an EMBL/GenBank/DDBJ whole genome shotgun (WGS) entry which is preliminary data.</text>
</comment>
<dbReference type="EMBL" id="JASJOU010000008">
    <property type="protein sequence ID" value="MDJ1503461.1"/>
    <property type="molecule type" value="Genomic_DNA"/>
</dbReference>
<dbReference type="AlphaFoldDB" id="A0AAE3UGM9"/>
<name>A0AAE3UGM9_9BACT</name>
<keyword evidence="2" id="KW-1185">Reference proteome</keyword>
<sequence>MNKDVLEKSLKYTTINKKALEESVQAGCYYCLKVYPAYKVVDFVEADETGICPYCGIDCVLPDKSPYELTRENLQELHTFWF</sequence>
<evidence type="ECO:0000313" key="1">
    <source>
        <dbReference type="EMBL" id="MDJ1503461.1"/>
    </source>
</evidence>
<dbReference type="Proteomes" id="UP001232063">
    <property type="component" value="Unassembled WGS sequence"/>
</dbReference>
<protein>
    <submittedName>
        <fullName evidence="1">Cytoplasmic protein</fullName>
    </submittedName>
</protein>
<evidence type="ECO:0000313" key="2">
    <source>
        <dbReference type="Proteomes" id="UP001232063"/>
    </source>
</evidence>
<dbReference type="RefSeq" id="WP_314514076.1">
    <property type="nucleotide sequence ID" value="NZ_JASJOU010000008.1"/>
</dbReference>
<accession>A0AAE3UGM9</accession>